<evidence type="ECO:0000313" key="3">
    <source>
        <dbReference type="WBParaSite" id="Csp11.Scaffold629.g15313.t1"/>
    </source>
</evidence>
<dbReference type="WBParaSite" id="Csp11.Scaffold629.g15313.t1">
    <property type="protein sequence ID" value="Csp11.Scaffold629.g15313.t1"/>
    <property type="gene ID" value="Csp11.Scaffold629.g15313"/>
</dbReference>
<dbReference type="InterPro" id="IPR019429">
    <property type="entry name" value="7TM_GPCR_serpentine_rcpt_Sri"/>
</dbReference>
<proteinExistence type="predicted"/>
<organism evidence="2 3">
    <name type="scientific">Caenorhabditis tropicalis</name>
    <dbReference type="NCBI Taxonomy" id="1561998"/>
    <lineage>
        <taxon>Eukaryota</taxon>
        <taxon>Metazoa</taxon>
        <taxon>Ecdysozoa</taxon>
        <taxon>Nematoda</taxon>
        <taxon>Chromadorea</taxon>
        <taxon>Rhabditida</taxon>
        <taxon>Rhabditina</taxon>
        <taxon>Rhabditomorpha</taxon>
        <taxon>Rhabditoidea</taxon>
        <taxon>Rhabditidae</taxon>
        <taxon>Peloderinae</taxon>
        <taxon>Caenorhabditis</taxon>
    </lineage>
</organism>
<dbReference type="Pfam" id="PF10327">
    <property type="entry name" value="7TM_GPCR_Sri"/>
    <property type="match status" value="1"/>
</dbReference>
<keyword evidence="1" id="KW-1133">Transmembrane helix</keyword>
<dbReference type="eggNOG" id="ENOG502R134">
    <property type="taxonomic scope" value="Eukaryota"/>
</dbReference>
<feature type="transmembrane region" description="Helical" evidence="1">
    <location>
        <begin position="12"/>
        <end position="35"/>
    </location>
</feature>
<sequence>MSAKTYSKHLSAVFSLVAQLIVLLIWLAIPLAFLLGDVIFQVTGFEWLCNLLICLFSTHSIASTVIMVLTFPAFRRIITCQEKSMLSPATTMVHPRKTRLKN</sequence>
<keyword evidence="1" id="KW-0472">Membrane</keyword>
<feature type="transmembrane region" description="Helical" evidence="1">
    <location>
        <begin position="47"/>
        <end position="74"/>
    </location>
</feature>
<accession>A0A1I7U6D1</accession>
<protein>
    <submittedName>
        <fullName evidence="3">G_PROTEIN_RECEP_F1_2 domain-containing protein</fullName>
    </submittedName>
</protein>
<evidence type="ECO:0000256" key="1">
    <source>
        <dbReference type="SAM" id="Phobius"/>
    </source>
</evidence>
<name>A0A1I7U6D1_9PELO</name>
<reference evidence="3" key="1">
    <citation type="submission" date="2016-11" db="UniProtKB">
        <authorList>
            <consortium name="WormBaseParasite"/>
        </authorList>
    </citation>
    <scope>IDENTIFICATION</scope>
</reference>
<dbReference type="PANTHER" id="PTHR46964">
    <property type="entry name" value="SERPENTINE RECEPTOR, CLASS I-RELATED"/>
    <property type="match status" value="1"/>
</dbReference>
<dbReference type="AlphaFoldDB" id="A0A1I7U6D1"/>
<keyword evidence="2" id="KW-1185">Reference proteome</keyword>
<dbReference type="Proteomes" id="UP000095282">
    <property type="component" value="Unplaced"/>
</dbReference>
<evidence type="ECO:0000313" key="2">
    <source>
        <dbReference type="Proteomes" id="UP000095282"/>
    </source>
</evidence>
<keyword evidence="1" id="KW-0812">Transmembrane</keyword>